<keyword evidence="4" id="KW-1185">Reference proteome</keyword>
<feature type="region of interest" description="Disordered" evidence="1">
    <location>
        <begin position="1157"/>
        <end position="1182"/>
    </location>
</feature>
<feature type="compositionally biased region" description="Polar residues" evidence="1">
    <location>
        <begin position="815"/>
        <end position="827"/>
    </location>
</feature>
<feature type="region of interest" description="Disordered" evidence="1">
    <location>
        <begin position="754"/>
        <end position="827"/>
    </location>
</feature>
<protein>
    <submittedName>
        <fullName evidence="2">Uncharacterized protein</fullName>
    </submittedName>
</protein>
<evidence type="ECO:0000313" key="2">
    <source>
        <dbReference type="EMBL" id="GFH43534.1"/>
    </source>
</evidence>
<dbReference type="Proteomes" id="UP001054902">
    <property type="component" value="Unassembled WGS sequence"/>
</dbReference>
<sequence length="1182" mass="135464">MESFPKELPYGQNGSNNGSCWTLFDSFICEDADISKDPPSNNSNTMKSVYSIMRKACDCMPYTTSSSVPSSTDPAKLRKYDNCQLFKKFDCQYPGCSLKYAAFRVKGVIAIYTHGRHDHKPHTSRHGLNLWIKQLLLKQQSPDNRNPCMSVFNYLKNIERCTDPEEASRHNKTHLLHGVVVNETLKRQIDQAWNTLKNDPKWRINVSNVCLKIGSSMESLINYINSDGRKMEVDKFASITSKELEEMSKEELDKIIILDTDIGENEDHSYKYIIWSTKRNLIIIDDIIEMSKTRLVGIQFESDFAHDIVNSYQVGNLGVSDLSKRYHALIWAISVTENQTVASKMTKLIVTILKKRRHIPHKKPFGKSCMTRDKELSDGSLALKAAVEKTDGVDHALCLSHMLRCNYSKSGKGHGSGTKGSCLRYLKSKGVREEDIGTICAVFLLIRFISTEMEWKQLRPLWERECMELLQYLDSKLEEVMDHLFGHYFAFDLKWAYIHEDGEVHSTNGLEKGWDVLRGEVDHLQKNDLLTKNDSRLSSLLTATSQWNHRLHNKPFVKAPLQHKCDWDAINEFRLEFPFELCLSVCYSLDSQELVTSFEVDDDRHSYVFYFPSEAIIERCRSAIDQKTNPMKSHRPSRNQATITRVSFDNNTGVQVAFQDTVNQALYHEHPYVEPSEDTFEYISRRIFRVKKNFISKRLTVIRNNLKQDVTAGRYEPTEANEKESLIEILNNMTDEKLYTTTLKEIRNIKLSDEESDSTAELSIQTASSHVNSTSHTLHCRDMEERNRHGFSEKWNEKSPSQPTPKKVDKKKTPSRASNENGSNSLHYIQGQTNGNFCRTYFKRWKGRIFVRCTCDEHRIDGTCWHEKFVALIFGKRYPPPECVGQDEAKGWADIRDELISLLKEKNIIFNGRGKDCSSKPPKTDPFERTEEEVRMSLNLVSQNANITDSPESMDHSSYSKSNVDDLHNKSTEELQQLLDLKIMQYNLAKKGYNKSTEGKDEDDQKRQEMIRKIRSYEVGIPPTESASIDSLRNVHESLGTSSNVPQVMETDIYHASIGILPNVPGPQLGSNNLQNASNFQFNSIHMPQVQNGTFGVPQAQFPPHGIYGSHNNFNRQFHGNLYNMQFPSQPTTVIQPYPQPFNLCIQNHFVQPQNGIAGNSEINNTSESHDETATKTDKNTK</sequence>
<organism evidence="2 4">
    <name type="scientific">Chaetoceros tenuissimus</name>
    <dbReference type="NCBI Taxonomy" id="426638"/>
    <lineage>
        <taxon>Eukaryota</taxon>
        <taxon>Sar</taxon>
        <taxon>Stramenopiles</taxon>
        <taxon>Ochrophyta</taxon>
        <taxon>Bacillariophyta</taxon>
        <taxon>Coscinodiscophyceae</taxon>
        <taxon>Chaetocerotophycidae</taxon>
        <taxon>Chaetocerotales</taxon>
        <taxon>Chaetocerotaceae</taxon>
        <taxon>Chaetoceros</taxon>
    </lineage>
</organism>
<gene>
    <name evidence="2" type="ORF">CTEN210_00007</name>
    <name evidence="3" type="ORF">CTEN210_02380</name>
</gene>
<accession>A0AAD3GYQ4</accession>
<evidence type="ECO:0000313" key="3">
    <source>
        <dbReference type="EMBL" id="GFH45905.1"/>
    </source>
</evidence>
<feature type="compositionally biased region" description="Basic and acidic residues" evidence="1">
    <location>
        <begin position="1168"/>
        <end position="1182"/>
    </location>
</feature>
<evidence type="ECO:0000313" key="4">
    <source>
        <dbReference type="Proteomes" id="UP001054902"/>
    </source>
</evidence>
<dbReference type="EMBL" id="BLLK01000001">
    <property type="protein sequence ID" value="GFH43534.1"/>
    <property type="molecule type" value="Genomic_DNA"/>
</dbReference>
<feature type="compositionally biased region" description="Polar residues" evidence="1">
    <location>
        <begin position="759"/>
        <end position="777"/>
    </location>
</feature>
<feature type="compositionally biased region" description="Polar residues" evidence="1">
    <location>
        <begin position="1157"/>
        <end position="1167"/>
    </location>
</feature>
<proteinExistence type="predicted"/>
<evidence type="ECO:0000256" key="1">
    <source>
        <dbReference type="SAM" id="MobiDB-lite"/>
    </source>
</evidence>
<reference evidence="2" key="1">
    <citation type="submission" date="2020-02" db="EMBL/GenBank/DDBJ databases">
        <authorList>
            <person name="Hongo Y."/>
            <person name="Kimura K."/>
            <person name="Takaki Y."/>
            <person name="Tomaru Y."/>
        </authorList>
    </citation>
    <scope>NUCLEOTIDE SEQUENCE</scope>
    <source>
        <strain evidence="2">NIES-3715</strain>
    </source>
</reference>
<comment type="caution">
    <text evidence="2">The sequence shown here is derived from an EMBL/GenBank/DDBJ whole genome shotgun (WGS) entry which is preliminary data.</text>
</comment>
<dbReference type="EMBL" id="BLLK01000022">
    <property type="protein sequence ID" value="GFH45905.1"/>
    <property type="molecule type" value="Genomic_DNA"/>
</dbReference>
<dbReference type="AlphaFoldDB" id="A0AAD3GYQ4"/>
<reference evidence="2 4" key="2">
    <citation type="journal article" date="2021" name="Sci. Rep.">
        <title>The genome of the diatom Chaetoceros tenuissimus carries an ancient integrated fragment of an extant virus.</title>
        <authorList>
            <person name="Hongo Y."/>
            <person name="Kimura K."/>
            <person name="Takaki Y."/>
            <person name="Yoshida Y."/>
            <person name="Baba S."/>
            <person name="Kobayashi G."/>
            <person name="Nagasaki K."/>
            <person name="Hano T."/>
            <person name="Tomaru Y."/>
        </authorList>
    </citation>
    <scope>NUCLEOTIDE SEQUENCE [LARGE SCALE GENOMIC DNA]</scope>
    <source>
        <strain evidence="2 4">NIES-3715</strain>
    </source>
</reference>
<name>A0AAD3GYQ4_9STRA</name>
<feature type="compositionally biased region" description="Basic and acidic residues" evidence="1">
    <location>
        <begin position="779"/>
        <end position="797"/>
    </location>
</feature>